<dbReference type="Proteomes" id="UP001367508">
    <property type="component" value="Unassembled WGS sequence"/>
</dbReference>
<gene>
    <name evidence="2" type="ORF">VNO77_13898</name>
</gene>
<dbReference type="EMBL" id="JAYMYQ010000003">
    <property type="protein sequence ID" value="KAK7344373.1"/>
    <property type="molecule type" value="Genomic_DNA"/>
</dbReference>
<evidence type="ECO:0000256" key="1">
    <source>
        <dbReference type="SAM" id="MobiDB-lite"/>
    </source>
</evidence>
<name>A0AAN9QV74_CANGL</name>
<feature type="region of interest" description="Disordered" evidence="1">
    <location>
        <begin position="90"/>
        <end position="109"/>
    </location>
</feature>
<proteinExistence type="predicted"/>
<accession>A0AAN9QV74</accession>
<evidence type="ECO:0000313" key="3">
    <source>
        <dbReference type="Proteomes" id="UP001367508"/>
    </source>
</evidence>
<organism evidence="2 3">
    <name type="scientific">Canavalia gladiata</name>
    <name type="common">Sword bean</name>
    <name type="synonym">Dolichos gladiatus</name>
    <dbReference type="NCBI Taxonomy" id="3824"/>
    <lineage>
        <taxon>Eukaryota</taxon>
        <taxon>Viridiplantae</taxon>
        <taxon>Streptophyta</taxon>
        <taxon>Embryophyta</taxon>
        <taxon>Tracheophyta</taxon>
        <taxon>Spermatophyta</taxon>
        <taxon>Magnoliopsida</taxon>
        <taxon>eudicotyledons</taxon>
        <taxon>Gunneridae</taxon>
        <taxon>Pentapetalae</taxon>
        <taxon>rosids</taxon>
        <taxon>fabids</taxon>
        <taxon>Fabales</taxon>
        <taxon>Fabaceae</taxon>
        <taxon>Papilionoideae</taxon>
        <taxon>50 kb inversion clade</taxon>
        <taxon>NPAAA clade</taxon>
        <taxon>indigoferoid/millettioid clade</taxon>
        <taxon>Phaseoleae</taxon>
        <taxon>Canavalia</taxon>
    </lineage>
</organism>
<keyword evidence="3" id="KW-1185">Reference proteome</keyword>
<evidence type="ECO:0000313" key="2">
    <source>
        <dbReference type="EMBL" id="KAK7344373.1"/>
    </source>
</evidence>
<dbReference type="AlphaFoldDB" id="A0AAN9QV74"/>
<protein>
    <submittedName>
        <fullName evidence="2">Uncharacterized protein</fullName>
    </submittedName>
</protein>
<reference evidence="2 3" key="1">
    <citation type="submission" date="2024-01" db="EMBL/GenBank/DDBJ databases">
        <title>The genomes of 5 underutilized Papilionoideae crops provide insights into root nodulation and disease resistanc.</title>
        <authorList>
            <person name="Jiang F."/>
        </authorList>
    </citation>
    <scope>NUCLEOTIDE SEQUENCE [LARGE SCALE GENOMIC DNA]</scope>
    <source>
        <strain evidence="2">LVBAO_FW01</strain>
        <tissue evidence="2">Leaves</tissue>
    </source>
</reference>
<sequence>MGTSHGLLGLADKCGQLCMARFQWIGKNFQNYAQHKEMQLMDLLSIFVEILFSYKFYHKNSQTQAKSADCKACICTLNLKAKPLLRSPLNLLPPTNPEFNEANPPSFES</sequence>
<comment type="caution">
    <text evidence="2">The sequence shown here is derived from an EMBL/GenBank/DDBJ whole genome shotgun (WGS) entry which is preliminary data.</text>
</comment>